<dbReference type="InterPro" id="IPR015943">
    <property type="entry name" value="WD40/YVTN_repeat-like_dom_sf"/>
</dbReference>
<feature type="signal peptide" evidence="1">
    <location>
        <begin position="1"/>
        <end position="21"/>
    </location>
</feature>
<gene>
    <name evidence="2" type="ORF">JKL49_14715</name>
</gene>
<sequence>MTAARLVLFCAAAAIASAAQAAPSGYHITDRIAGPDGGWDYASYDAGRDRVLVARTTSVTAVDLKTRAVNPAFAPAARGHAAFPVNSGKEVAITNGSANTVTFVDATTGALLATVATGNGPDDAIIEPKTGLLLVMDHKGGTVTLVHAKTHTVAGTIAVGGILEAAAVDGKGRVFVNVEDKNQIAVLDIPGRKVTARYELAGCEGPTGIAYAAADKLLISSCDGVAEIVAAETGKVVRQIKIGDGADGVAYDAGRHLAFIPAGMAGTLSVISVSHGDATLIDTVMTQKGARTLALDTARGRVFLPVAKYVIPTDGGRPTPTPGTFELLVVGK</sequence>
<dbReference type="AlphaFoldDB" id="A0A941HX87"/>
<reference evidence="2" key="1">
    <citation type="submission" date="2021-04" db="EMBL/GenBank/DDBJ databases">
        <title>Draft genome assembly of strain Phenylobacterium sp. 20VBR1 using MiniION and Illumina platforms.</title>
        <authorList>
            <person name="Thomas F.A."/>
            <person name="Krishnan K.P."/>
            <person name="Sinha R.K."/>
        </authorList>
    </citation>
    <scope>NUCLEOTIDE SEQUENCE</scope>
    <source>
        <strain evidence="2">20VBR1</strain>
    </source>
</reference>
<dbReference type="Proteomes" id="UP000622580">
    <property type="component" value="Unassembled WGS sequence"/>
</dbReference>
<keyword evidence="1" id="KW-0732">Signal</keyword>
<comment type="caution">
    <text evidence="2">The sequence shown here is derived from an EMBL/GenBank/DDBJ whole genome shotgun (WGS) entry which is preliminary data.</text>
</comment>
<dbReference type="RefSeq" id="WP_215341372.1">
    <property type="nucleotide sequence ID" value="NZ_JAGSGD010000001.1"/>
</dbReference>
<dbReference type="PANTHER" id="PTHR47197:SF3">
    <property type="entry name" value="DIHYDRO-HEME D1 DEHYDROGENASE"/>
    <property type="match status" value="1"/>
</dbReference>
<keyword evidence="3" id="KW-1185">Reference proteome</keyword>
<evidence type="ECO:0008006" key="4">
    <source>
        <dbReference type="Google" id="ProtNLM"/>
    </source>
</evidence>
<dbReference type="Gene3D" id="2.130.10.10">
    <property type="entry name" value="YVTN repeat-like/Quinoprotein amine dehydrogenase"/>
    <property type="match status" value="2"/>
</dbReference>
<feature type="chain" id="PRO_5038082566" description="YncE family protein" evidence="1">
    <location>
        <begin position="22"/>
        <end position="332"/>
    </location>
</feature>
<dbReference type="SUPFAM" id="SSF50974">
    <property type="entry name" value="Nitrous oxide reductase, N-terminal domain"/>
    <property type="match status" value="1"/>
</dbReference>
<dbReference type="PANTHER" id="PTHR47197">
    <property type="entry name" value="PROTEIN NIRF"/>
    <property type="match status" value="1"/>
</dbReference>
<name>A0A941HX87_9CAUL</name>
<organism evidence="2 3">
    <name type="scientific">Phenylobacterium glaciei</name>
    <dbReference type="NCBI Taxonomy" id="2803784"/>
    <lineage>
        <taxon>Bacteria</taxon>
        <taxon>Pseudomonadati</taxon>
        <taxon>Pseudomonadota</taxon>
        <taxon>Alphaproteobacteria</taxon>
        <taxon>Caulobacterales</taxon>
        <taxon>Caulobacteraceae</taxon>
        <taxon>Phenylobacterium</taxon>
    </lineage>
</organism>
<dbReference type="EMBL" id="JAGSGD010000001">
    <property type="protein sequence ID" value="MBR7620643.1"/>
    <property type="molecule type" value="Genomic_DNA"/>
</dbReference>
<protein>
    <recommendedName>
        <fullName evidence="4">YncE family protein</fullName>
    </recommendedName>
</protein>
<evidence type="ECO:0000313" key="2">
    <source>
        <dbReference type="EMBL" id="MBR7620643.1"/>
    </source>
</evidence>
<evidence type="ECO:0000256" key="1">
    <source>
        <dbReference type="SAM" id="SignalP"/>
    </source>
</evidence>
<dbReference type="InterPro" id="IPR051200">
    <property type="entry name" value="Host-pathogen_enzymatic-act"/>
</dbReference>
<accession>A0A941HX87</accession>
<proteinExistence type="predicted"/>
<evidence type="ECO:0000313" key="3">
    <source>
        <dbReference type="Proteomes" id="UP000622580"/>
    </source>
</evidence>
<dbReference type="InterPro" id="IPR011045">
    <property type="entry name" value="N2O_reductase_N"/>
</dbReference>